<feature type="signal peptide" evidence="1">
    <location>
        <begin position="1"/>
        <end position="19"/>
    </location>
</feature>
<accession>A0A7X9P0Y7</accession>
<comment type="caution">
    <text evidence="2">The sequence shown here is derived from an EMBL/GenBank/DDBJ whole genome shotgun (WGS) entry which is preliminary data.</text>
</comment>
<protein>
    <submittedName>
        <fullName evidence="2">Uncharacterized protein</fullName>
    </submittedName>
</protein>
<dbReference type="SUPFAM" id="SSF63829">
    <property type="entry name" value="Calcium-dependent phosphotriesterase"/>
    <property type="match status" value="1"/>
</dbReference>
<dbReference type="Gene3D" id="2.130.10.10">
    <property type="entry name" value="YVTN repeat-like/Quinoprotein amine dehydrogenase"/>
    <property type="match status" value="2"/>
</dbReference>
<keyword evidence="3" id="KW-1185">Reference proteome</keyword>
<evidence type="ECO:0000256" key="1">
    <source>
        <dbReference type="SAM" id="SignalP"/>
    </source>
</evidence>
<reference evidence="2 3" key="1">
    <citation type="submission" date="2020-04" db="EMBL/GenBank/DDBJ databases">
        <title>Flammeovirga sp. SR4, a novel species isolated from seawater.</title>
        <authorList>
            <person name="Wang X."/>
        </authorList>
    </citation>
    <scope>NUCLEOTIDE SEQUENCE [LARGE SCALE GENOMIC DNA]</scope>
    <source>
        <strain evidence="2 3">ATCC 23126</strain>
    </source>
</reference>
<dbReference type="RefSeq" id="WP_169655533.1">
    <property type="nucleotide sequence ID" value="NZ_JABANE010000009.1"/>
</dbReference>
<dbReference type="AlphaFoldDB" id="A0A7X9P0Y7"/>
<dbReference type="EMBL" id="JABANE010000009">
    <property type="protein sequence ID" value="NME67295.1"/>
    <property type="molecule type" value="Genomic_DNA"/>
</dbReference>
<evidence type="ECO:0000313" key="2">
    <source>
        <dbReference type="EMBL" id="NME67295.1"/>
    </source>
</evidence>
<sequence length="716" mass="80802">MKSNFMLLLLAFFANSVFAQSPKHFTIYGEVFNYQNGKYTAVKEASPTQSQISSLKRMKDGSILAVSNLKTLRINNGKLETLESHTLDADVYGESASRLNSTIFSYEANAKENKYQALNSAGWDDLDILYIPDNEQGLRIIKGDIEKQYPLPEKYIDNGALRNITGIEVGFVAIMRGPHLARIVHFDGEHFKVYKLPEVAVGLNIAEDIYRDKKGQCWVAGSKTLYLFKNGQFEKKLTVDTKDEIQKFAVNAKGQALIEISSGHVAVYDIESQRRLLNFKKSETIIDGHVGTSGSVMDIEVDNQDRFVIARGICTTEYNEKNPKFINSETVYKGSIVIFDVPTFEFDHNFKVLNTVTDKSKKFKDYIGADRLTDDLGNEYILATDFESFKKIDKEGTVKKFTVDDLTVSAGYKYPDTKVYAKNWAVDKKTGTLYFVTATRKYTFKMNADESTEQIALTLDKKLGGKPKMMVFDDLNNAFWLATSKGYAYYPVSGQGVKYFTKKETGLGTGYGLFEMRLDEKGTLWVSNSKGLGEFTKEGFKIHTSTKEEGYISKFIIKDYNGEVNFVGTSHISQSNGGEIKNVYDFAGLKKAVKEKFPNDNNTNWVEQACFDKDNQLWVATKENIIGHFDGTQWEVFKISDFYAGEKIFSMFLDKQDRVNIVITKVPAPVVTSQTQATTAAQEVAKETLEDKVQKQAKSSIYFDDTIVLVDKNKEN</sequence>
<name>A0A7X9P0Y7_9BACT</name>
<keyword evidence="1" id="KW-0732">Signal</keyword>
<dbReference type="InterPro" id="IPR015943">
    <property type="entry name" value="WD40/YVTN_repeat-like_dom_sf"/>
</dbReference>
<gene>
    <name evidence="2" type="ORF">HHU12_04905</name>
</gene>
<proteinExistence type="predicted"/>
<feature type="chain" id="PRO_5031140496" evidence="1">
    <location>
        <begin position="20"/>
        <end position="716"/>
    </location>
</feature>
<dbReference type="Proteomes" id="UP000576082">
    <property type="component" value="Unassembled WGS sequence"/>
</dbReference>
<evidence type="ECO:0000313" key="3">
    <source>
        <dbReference type="Proteomes" id="UP000576082"/>
    </source>
</evidence>
<organism evidence="2 3">
    <name type="scientific">Flammeovirga aprica JL-4</name>
    <dbReference type="NCBI Taxonomy" id="694437"/>
    <lineage>
        <taxon>Bacteria</taxon>
        <taxon>Pseudomonadati</taxon>
        <taxon>Bacteroidota</taxon>
        <taxon>Cytophagia</taxon>
        <taxon>Cytophagales</taxon>
        <taxon>Flammeovirgaceae</taxon>
        <taxon>Flammeovirga</taxon>
    </lineage>
</organism>